<feature type="chain" id="PRO_5037641444" evidence="1">
    <location>
        <begin position="20"/>
        <end position="88"/>
    </location>
</feature>
<evidence type="ECO:0000313" key="3">
    <source>
        <dbReference type="WBParaSite" id="PSU_v2.g9296.t1"/>
    </source>
</evidence>
<keyword evidence="2" id="KW-1185">Reference proteome</keyword>
<sequence>MEYLKLFIFVAVLFFGILAQRFQRHVITSNDGSNDSFPDIPDELAADVSPGIQEGNDVRLIGYGEIDVELLNGKLEFEFCSVGCRDQT</sequence>
<protein>
    <submittedName>
        <fullName evidence="3">Uncharacterized protein</fullName>
    </submittedName>
</protein>
<name>A0A914ZAE6_9BILA</name>
<dbReference type="Proteomes" id="UP000887577">
    <property type="component" value="Unplaced"/>
</dbReference>
<keyword evidence="1" id="KW-0732">Signal</keyword>
<proteinExistence type="predicted"/>
<reference evidence="3" key="1">
    <citation type="submission" date="2022-11" db="UniProtKB">
        <authorList>
            <consortium name="WormBaseParasite"/>
        </authorList>
    </citation>
    <scope>IDENTIFICATION</scope>
</reference>
<evidence type="ECO:0000256" key="1">
    <source>
        <dbReference type="SAM" id="SignalP"/>
    </source>
</evidence>
<dbReference type="WBParaSite" id="PSU_v2.g9296.t1">
    <property type="protein sequence ID" value="PSU_v2.g9296.t1"/>
    <property type="gene ID" value="PSU_v2.g9296"/>
</dbReference>
<feature type="signal peptide" evidence="1">
    <location>
        <begin position="1"/>
        <end position="19"/>
    </location>
</feature>
<evidence type="ECO:0000313" key="2">
    <source>
        <dbReference type="Proteomes" id="UP000887577"/>
    </source>
</evidence>
<organism evidence="2 3">
    <name type="scientific">Panagrolaimus superbus</name>
    <dbReference type="NCBI Taxonomy" id="310955"/>
    <lineage>
        <taxon>Eukaryota</taxon>
        <taxon>Metazoa</taxon>
        <taxon>Ecdysozoa</taxon>
        <taxon>Nematoda</taxon>
        <taxon>Chromadorea</taxon>
        <taxon>Rhabditida</taxon>
        <taxon>Tylenchina</taxon>
        <taxon>Panagrolaimomorpha</taxon>
        <taxon>Panagrolaimoidea</taxon>
        <taxon>Panagrolaimidae</taxon>
        <taxon>Panagrolaimus</taxon>
    </lineage>
</organism>
<accession>A0A914ZAE6</accession>
<dbReference type="AlphaFoldDB" id="A0A914ZAE6"/>